<dbReference type="Proteomes" id="UP001172082">
    <property type="component" value="Unassembled WGS sequence"/>
</dbReference>
<accession>A0ABT8KIU0</accession>
<proteinExistence type="predicted"/>
<feature type="transmembrane region" description="Helical" evidence="1">
    <location>
        <begin position="6"/>
        <end position="25"/>
    </location>
</feature>
<evidence type="ECO:0008006" key="4">
    <source>
        <dbReference type="Google" id="ProtNLM"/>
    </source>
</evidence>
<evidence type="ECO:0000256" key="1">
    <source>
        <dbReference type="SAM" id="Phobius"/>
    </source>
</evidence>
<sequence>MNDVLIPFSVLGTIFAGLYFILKAIMEYLLRKRMIENGFVKKENMGIFQSSKSLSSKYLSLKIGMVIFALGIGLVLIEYIPYHRGDSPLPFGIVGVCIAISLLIYHFITKKDLEEGS</sequence>
<gene>
    <name evidence="2" type="ORF">QQ008_04655</name>
</gene>
<feature type="transmembrane region" description="Helical" evidence="1">
    <location>
        <begin position="89"/>
        <end position="108"/>
    </location>
</feature>
<evidence type="ECO:0000313" key="2">
    <source>
        <dbReference type="EMBL" id="MDN5200634.1"/>
    </source>
</evidence>
<feature type="transmembrane region" description="Helical" evidence="1">
    <location>
        <begin position="59"/>
        <end position="77"/>
    </location>
</feature>
<comment type="caution">
    <text evidence="2">The sequence shown here is derived from an EMBL/GenBank/DDBJ whole genome shotgun (WGS) entry which is preliminary data.</text>
</comment>
<keyword evidence="1" id="KW-0472">Membrane</keyword>
<dbReference type="EMBL" id="JAUJEA010000001">
    <property type="protein sequence ID" value="MDN5200634.1"/>
    <property type="molecule type" value="Genomic_DNA"/>
</dbReference>
<dbReference type="RefSeq" id="WP_346750656.1">
    <property type="nucleotide sequence ID" value="NZ_JAUJEA010000001.1"/>
</dbReference>
<reference evidence="2" key="1">
    <citation type="submission" date="2023-06" db="EMBL/GenBank/DDBJ databases">
        <title>Genomic of Parafulvivirga corallium.</title>
        <authorList>
            <person name="Wang G."/>
        </authorList>
    </citation>
    <scope>NUCLEOTIDE SEQUENCE</scope>
    <source>
        <strain evidence="2">BMA10</strain>
    </source>
</reference>
<organism evidence="2 3">
    <name type="scientific">Splendidivirga corallicola</name>
    <dbReference type="NCBI Taxonomy" id="3051826"/>
    <lineage>
        <taxon>Bacteria</taxon>
        <taxon>Pseudomonadati</taxon>
        <taxon>Bacteroidota</taxon>
        <taxon>Cytophagia</taxon>
        <taxon>Cytophagales</taxon>
        <taxon>Splendidivirgaceae</taxon>
        <taxon>Splendidivirga</taxon>
    </lineage>
</organism>
<keyword evidence="3" id="KW-1185">Reference proteome</keyword>
<protein>
    <recommendedName>
        <fullName evidence="4">DUF3784 domain-containing protein</fullName>
    </recommendedName>
</protein>
<name>A0ABT8KIU0_9BACT</name>
<evidence type="ECO:0000313" key="3">
    <source>
        <dbReference type="Proteomes" id="UP001172082"/>
    </source>
</evidence>
<keyword evidence="1" id="KW-1133">Transmembrane helix</keyword>
<keyword evidence="1" id="KW-0812">Transmembrane</keyword>